<keyword evidence="7" id="KW-0472">Membrane</keyword>
<dbReference type="Pfam" id="PF01237">
    <property type="entry name" value="Oxysterol_BP"/>
    <property type="match status" value="1"/>
</dbReference>
<sequence length="751" mass="85575">AAALVLMQVEQHVVPVTSTSSRLKMNGHVKILPSPTSSSAGHSASPDTHRGWLLKWTNYLKGYQRRWFVLSNGLLSYYRTQAEMAHTCRGTISLATVHIEVGDTCHLVLTSGGRNYHLKASSEVECQRWVSALQQAKANATQMMHQSDDSGDEVTVAQPDRALTSGALKTLISKLDDLSTCNDLIGKHGAALQRSLSELEDLRCPSDGNDKLKTVNERATLFRITSNAMINACRDFVDLAEGHSRRWQRALQYEREQRHHLEETIEQLAKQHNNLERAWREAPTGPERSGEVDTSDENEDVEFFDAMEDSPAFITVPASNHAHKVSSLFHLCFQDTSGSYALQQRRGRRSRIPDKPNYSLNLWSIMKNCIGKELSKIPMPVNFNEPLSMLQRLTEDLEYSELLDRAARCVCTLEQMCLVAAFSVSSYSTTVHRIGKPFNPLLGETYELDRLEESGYRSICEQVSHHPPAAAHHVMSQRGWTLWQEITIDSKFRGKYISIMPLGHIHLLFHSSGNHYVWSKVTSTVHNIIVGKLWIDHSGDIEIVNRRTKDTCHLKFSPYSYFSRDVPRKVTGVVADSDGLAHYILSGSWDDKMESAKIVESSRGCVGSEVKQKTVYQTLPPKLLWKKYPLPENAENMHYFSSLALTLNEPEEGVAPTDSRLRPDQRLMEAGLWDEANVHKQRLEERQRLERKRREAQTNIALEEGREVEMYQPLWFEKRLDSETRESSYVYRGGYWEAKEKQDWSQCPSIF</sequence>
<evidence type="ECO:0000256" key="7">
    <source>
        <dbReference type="ARBA" id="ARBA00023136"/>
    </source>
</evidence>
<dbReference type="GeneTree" id="ENSGT00940000166850"/>
<feature type="coiled-coil region" evidence="10">
    <location>
        <begin position="679"/>
        <end position="706"/>
    </location>
</feature>
<keyword evidence="13" id="KW-1185">Reference proteome</keyword>
<dbReference type="InterPro" id="IPR001849">
    <property type="entry name" value="PH_domain"/>
</dbReference>
<dbReference type="Ensembl" id="ENSPNAT00000009997.2">
    <property type="protein sequence ID" value="ENSPNAP00000024480.2"/>
    <property type="gene ID" value="ENSPNAG00000009166.2"/>
</dbReference>
<dbReference type="SMART" id="SM00233">
    <property type="entry name" value="PH"/>
    <property type="match status" value="1"/>
</dbReference>
<dbReference type="GO" id="GO:0097038">
    <property type="term" value="C:perinuclear endoplasmic reticulum"/>
    <property type="evidence" value="ECO:0007669"/>
    <property type="project" value="TreeGrafter"/>
</dbReference>
<feature type="domain" description="PH" evidence="11">
    <location>
        <begin position="46"/>
        <end position="138"/>
    </location>
</feature>
<keyword evidence="10" id="KW-0175">Coiled coil</keyword>
<evidence type="ECO:0000256" key="9">
    <source>
        <dbReference type="RuleBase" id="RU003845"/>
    </source>
</evidence>
<comment type="similarity">
    <text evidence="2 8">Belongs to the OSBP family.</text>
</comment>
<dbReference type="SUPFAM" id="SSF50729">
    <property type="entry name" value="PH domain-like"/>
    <property type="match status" value="1"/>
</dbReference>
<evidence type="ECO:0000256" key="2">
    <source>
        <dbReference type="ARBA" id="ARBA00008842"/>
    </source>
</evidence>
<dbReference type="Gene3D" id="2.40.160.120">
    <property type="match status" value="1"/>
</dbReference>
<feature type="coiled-coil region" evidence="10">
    <location>
        <begin position="251"/>
        <end position="278"/>
    </location>
</feature>
<evidence type="ECO:0000256" key="5">
    <source>
        <dbReference type="ARBA" id="ARBA00023055"/>
    </source>
</evidence>
<protein>
    <recommendedName>
        <fullName evidence="9">Oxysterol-binding protein</fullName>
    </recommendedName>
</protein>
<dbReference type="FunFam" id="2.40.160.120:FF:000003">
    <property type="entry name" value="Oxysterol-binding protein"/>
    <property type="match status" value="1"/>
</dbReference>
<dbReference type="InterPro" id="IPR018494">
    <property type="entry name" value="Oxysterol-bd_CS"/>
</dbReference>
<proteinExistence type="inferred from homology"/>
<dbReference type="Gene3D" id="2.30.29.30">
    <property type="entry name" value="Pleckstrin-homology domain (PH domain)/Phosphotyrosine-binding domain (PTB)"/>
    <property type="match status" value="1"/>
</dbReference>
<dbReference type="Proteomes" id="UP001501920">
    <property type="component" value="Chromosome 18"/>
</dbReference>
<dbReference type="CDD" id="cd13284">
    <property type="entry name" value="PH_OSBP_ORP4"/>
    <property type="match status" value="1"/>
</dbReference>
<dbReference type="PANTHER" id="PTHR10972">
    <property type="entry name" value="OXYSTEROL-BINDING PROTEIN-RELATED"/>
    <property type="match status" value="1"/>
</dbReference>
<dbReference type="PROSITE" id="PS50003">
    <property type="entry name" value="PH_DOMAIN"/>
    <property type="match status" value="1"/>
</dbReference>
<dbReference type="GO" id="GO:0015485">
    <property type="term" value="F:cholesterol binding"/>
    <property type="evidence" value="ECO:0007669"/>
    <property type="project" value="TreeGrafter"/>
</dbReference>
<evidence type="ECO:0000256" key="4">
    <source>
        <dbReference type="ARBA" id="ARBA00022553"/>
    </source>
</evidence>
<dbReference type="InterPro" id="IPR011993">
    <property type="entry name" value="PH-like_dom_sf"/>
</dbReference>
<dbReference type="GO" id="GO:0005886">
    <property type="term" value="C:plasma membrane"/>
    <property type="evidence" value="ECO:0007669"/>
    <property type="project" value="TreeGrafter"/>
</dbReference>
<keyword evidence="5 9" id="KW-0445">Lipid transport</keyword>
<accession>A0A3B4DLY7</accession>
<dbReference type="InterPro" id="IPR000648">
    <property type="entry name" value="Oxysterol-bd"/>
</dbReference>
<evidence type="ECO:0000256" key="10">
    <source>
        <dbReference type="SAM" id="Coils"/>
    </source>
</evidence>
<keyword evidence="4" id="KW-0597">Phosphoprotein</keyword>
<dbReference type="Pfam" id="PF00169">
    <property type="entry name" value="PH"/>
    <property type="match status" value="1"/>
</dbReference>
<dbReference type="GO" id="GO:0006869">
    <property type="term" value="P:lipid transport"/>
    <property type="evidence" value="ECO:0007669"/>
    <property type="project" value="UniProtKB-KW"/>
</dbReference>
<evidence type="ECO:0000313" key="13">
    <source>
        <dbReference type="Proteomes" id="UP001501920"/>
    </source>
</evidence>
<keyword evidence="3 9" id="KW-0813">Transport</keyword>
<organism evidence="12 13">
    <name type="scientific">Pygocentrus nattereri</name>
    <name type="common">Red-bellied piranha</name>
    <dbReference type="NCBI Taxonomy" id="42514"/>
    <lineage>
        <taxon>Eukaryota</taxon>
        <taxon>Metazoa</taxon>
        <taxon>Chordata</taxon>
        <taxon>Craniata</taxon>
        <taxon>Vertebrata</taxon>
        <taxon>Euteleostomi</taxon>
        <taxon>Actinopterygii</taxon>
        <taxon>Neopterygii</taxon>
        <taxon>Teleostei</taxon>
        <taxon>Ostariophysi</taxon>
        <taxon>Characiformes</taxon>
        <taxon>Characoidei</taxon>
        <taxon>Pygocentrus</taxon>
    </lineage>
</organism>
<evidence type="ECO:0000256" key="8">
    <source>
        <dbReference type="RuleBase" id="RU003844"/>
    </source>
</evidence>
<evidence type="ECO:0000256" key="6">
    <source>
        <dbReference type="ARBA" id="ARBA00023121"/>
    </source>
</evidence>
<evidence type="ECO:0000256" key="3">
    <source>
        <dbReference type="ARBA" id="ARBA00022448"/>
    </source>
</evidence>
<dbReference type="SUPFAM" id="SSF144000">
    <property type="entry name" value="Oxysterol-binding protein-like"/>
    <property type="match status" value="1"/>
</dbReference>
<evidence type="ECO:0000313" key="12">
    <source>
        <dbReference type="Ensembl" id="ENSPNAP00000024480.2"/>
    </source>
</evidence>
<dbReference type="AlphaFoldDB" id="A0A3B4DLY7"/>
<name>A0A3B4DLY7_PYGNA</name>
<evidence type="ECO:0000259" key="11">
    <source>
        <dbReference type="PROSITE" id="PS50003"/>
    </source>
</evidence>
<evidence type="ECO:0000256" key="1">
    <source>
        <dbReference type="ARBA" id="ARBA00004170"/>
    </source>
</evidence>
<keyword evidence="6" id="KW-0446">Lipid-binding</keyword>
<dbReference type="FunFam" id="2.30.29.30:FF:000256">
    <property type="entry name" value="Oxysterol-binding protein"/>
    <property type="match status" value="1"/>
</dbReference>
<reference evidence="12" key="2">
    <citation type="submission" date="2025-08" db="UniProtKB">
        <authorList>
            <consortium name="Ensembl"/>
        </authorList>
    </citation>
    <scope>IDENTIFICATION</scope>
</reference>
<dbReference type="InterPro" id="IPR037239">
    <property type="entry name" value="OSBP_sf"/>
</dbReference>
<dbReference type="GO" id="GO:0005829">
    <property type="term" value="C:cytosol"/>
    <property type="evidence" value="ECO:0007669"/>
    <property type="project" value="TreeGrafter"/>
</dbReference>
<reference evidence="12" key="3">
    <citation type="submission" date="2025-09" db="UniProtKB">
        <authorList>
            <consortium name="Ensembl"/>
        </authorList>
    </citation>
    <scope>IDENTIFICATION</scope>
</reference>
<reference evidence="12 13" key="1">
    <citation type="submission" date="2020-10" db="EMBL/GenBank/DDBJ databases">
        <title>Pygocentrus nattereri (red-bellied piranha) genome, fPygNat1, primary haplotype.</title>
        <authorList>
            <person name="Myers G."/>
            <person name="Meyer A."/>
            <person name="Karagic N."/>
            <person name="Pippel M."/>
            <person name="Winkler S."/>
            <person name="Tracey A."/>
            <person name="Wood J."/>
            <person name="Formenti G."/>
            <person name="Howe K."/>
            <person name="Fedrigo O."/>
            <person name="Jarvis E.D."/>
        </authorList>
    </citation>
    <scope>NUCLEOTIDE SEQUENCE [LARGE SCALE GENOMIC DNA]</scope>
</reference>
<gene>
    <name evidence="12" type="primary">OSBP2</name>
</gene>
<dbReference type="PANTHER" id="PTHR10972:SF70">
    <property type="entry name" value="OXYSTEROL-BINDING PROTEIN"/>
    <property type="match status" value="1"/>
</dbReference>
<dbReference type="PROSITE" id="PS01013">
    <property type="entry name" value="OSBP"/>
    <property type="match status" value="1"/>
</dbReference>
<comment type="subcellular location">
    <subcellularLocation>
        <location evidence="1">Membrane</location>
        <topology evidence="1">Peripheral membrane protein</topology>
    </subcellularLocation>
</comment>